<dbReference type="SUPFAM" id="SSF53474">
    <property type="entry name" value="alpha/beta-Hydrolases"/>
    <property type="match status" value="1"/>
</dbReference>
<dbReference type="InterPro" id="IPR051044">
    <property type="entry name" value="MAG_DAG_Lipase"/>
</dbReference>
<name>A0A556R7J4_9BIFI</name>
<proteinExistence type="predicted"/>
<dbReference type="InterPro" id="IPR029058">
    <property type="entry name" value="AB_hydrolase_fold"/>
</dbReference>
<dbReference type="InterPro" id="IPR022742">
    <property type="entry name" value="Hydrolase_4"/>
</dbReference>
<dbReference type="Proteomes" id="UP000317536">
    <property type="component" value="Unassembled WGS sequence"/>
</dbReference>
<sequence>MSVDLIDEHVYEQTMKNKVLPSLARCSHEGWMDSCQPGDKDSFRSDIPNEDTGDPHKRLHYVCYSASEFQDATPTHVMARYRGAIVISHGFSEFGRKYEELTWYFLMAGYSVCILDHWGHGLSGRGVDDPNLVWVDNWERYVADLAGFCTQVAQTYAGEHPVYLYAHSMGAAIGARMLERFPDIIGKAVLSSPMIEPKTGHMPLAALAAADAACAVGMGEKPVPGFRPFDANLDMSKYKHGSLARVEWAHQLRVGQTWYQTSQVTYQWIKEALQMCRELMRPDQCAQVEAPILLFQAEPDRFVLPKAQEKFAAQVRDGGCEVELVKVPHSMHELYEMPNAVLGPYLDRIFSFFEQPYVLLNDEASREDLDDIAHV</sequence>
<feature type="domain" description="Serine aminopeptidase S33" evidence="1">
    <location>
        <begin position="81"/>
        <end position="334"/>
    </location>
</feature>
<accession>A0A556R7J4</accession>
<dbReference type="Pfam" id="PF12146">
    <property type="entry name" value="Hydrolase_4"/>
    <property type="match status" value="1"/>
</dbReference>
<dbReference type="AlphaFoldDB" id="A0A556R7J4"/>
<comment type="caution">
    <text evidence="2">The sequence shown here is derived from an EMBL/GenBank/DDBJ whole genome shotgun (WGS) entry which is preliminary data.</text>
</comment>
<evidence type="ECO:0000313" key="3">
    <source>
        <dbReference type="Proteomes" id="UP000317536"/>
    </source>
</evidence>
<organism evidence="2 3">
    <name type="scientific">Bifidobacterium asteroides</name>
    <dbReference type="NCBI Taxonomy" id="1684"/>
    <lineage>
        <taxon>Bacteria</taxon>
        <taxon>Bacillati</taxon>
        <taxon>Actinomycetota</taxon>
        <taxon>Actinomycetes</taxon>
        <taxon>Bifidobacteriales</taxon>
        <taxon>Bifidobacteriaceae</taxon>
        <taxon>Bifidobacterium</taxon>
    </lineage>
</organism>
<reference evidence="2 3" key="1">
    <citation type="submission" date="2019-07" db="EMBL/GenBank/DDBJ databases">
        <title>Bifidobacterium asteroides genomes.</title>
        <authorList>
            <person name="Zheng H."/>
        </authorList>
    </citation>
    <scope>NUCLEOTIDE SEQUENCE [LARGE SCALE GENOMIC DNA]</scope>
    <source>
        <strain evidence="2 3">W8111</strain>
    </source>
</reference>
<dbReference type="PANTHER" id="PTHR11614">
    <property type="entry name" value="PHOSPHOLIPASE-RELATED"/>
    <property type="match status" value="1"/>
</dbReference>
<dbReference type="EMBL" id="VMHJ01000005">
    <property type="protein sequence ID" value="TSJ84843.1"/>
    <property type="molecule type" value="Genomic_DNA"/>
</dbReference>
<protein>
    <submittedName>
        <fullName evidence="2">Lysophospholipase</fullName>
    </submittedName>
</protein>
<evidence type="ECO:0000313" key="2">
    <source>
        <dbReference type="EMBL" id="TSJ84843.1"/>
    </source>
</evidence>
<evidence type="ECO:0000259" key="1">
    <source>
        <dbReference type="Pfam" id="PF12146"/>
    </source>
</evidence>
<dbReference type="Gene3D" id="3.40.50.1820">
    <property type="entry name" value="alpha/beta hydrolase"/>
    <property type="match status" value="1"/>
</dbReference>
<gene>
    <name evidence="2" type="ORF">FPK29_08625</name>
</gene>